<name>A0A154PDF3_DUFNO</name>
<feature type="region of interest" description="Disordered" evidence="1">
    <location>
        <begin position="18"/>
        <end position="55"/>
    </location>
</feature>
<dbReference type="AlphaFoldDB" id="A0A154PDF3"/>
<feature type="compositionally biased region" description="Basic and acidic residues" evidence="1">
    <location>
        <begin position="19"/>
        <end position="28"/>
    </location>
</feature>
<accession>A0A154PDF3</accession>
<keyword evidence="3" id="KW-1185">Reference proteome</keyword>
<protein>
    <submittedName>
        <fullName evidence="2">Uncharacterized protein</fullName>
    </submittedName>
</protein>
<gene>
    <name evidence="2" type="ORF">WN55_11157</name>
</gene>
<evidence type="ECO:0000313" key="3">
    <source>
        <dbReference type="Proteomes" id="UP000076502"/>
    </source>
</evidence>
<organism evidence="2 3">
    <name type="scientific">Dufourea novaeangliae</name>
    <name type="common">Sweat bee</name>
    <dbReference type="NCBI Taxonomy" id="178035"/>
    <lineage>
        <taxon>Eukaryota</taxon>
        <taxon>Metazoa</taxon>
        <taxon>Ecdysozoa</taxon>
        <taxon>Arthropoda</taxon>
        <taxon>Hexapoda</taxon>
        <taxon>Insecta</taxon>
        <taxon>Pterygota</taxon>
        <taxon>Neoptera</taxon>
        <taxon>Endopterygota</taxon>
        <taxon>Hymenoptera</taxon>
        <taxon>Apocrita</taxon>
        <taxon>Aculeata</taxon>
        <taxon>Apoidea</taxon>
        <taxon>Anthophila</taxon>
        <taxon>Halictidae</taxon>
        <taxon>Rophitinae</taxon>
        <taxon>Dufourea</taxon>
    </lineage>
</organism>
<proteinExistence type="predicted"/>
<sequence length="55" mass="6501">MRNEAAIENYTCDNNNITRQEKHREENQGRVTSLDCFRSGEQKNQESLLRTPLFD</sequence>
<dbReference type="Proteomes" id="UP000076502">
    <property type="component" value="Unassembled WGS sequence"/>
</dbReference>
<evidence type="ECO:0000256" key="1">
    <source>
        <dbReference type="SAM" id="MobiDB-lite"/>
    </source>
</evidence>
<reference evidence="2 3" key="1">
    <citation type="submission" date="2015-07" db="EMBL/GenBank/DDBJ databases">
        <title>The genome of Dufourea novaeangliae.</title>
        <authorList>
            <person name="Pan H."/>
            <person name="Kapheim K."/>
        </authorList>
    </citation>
    <scope>NUCLEOTIDE SEQUENCE [LARGE SCALE GENOMIC DNA]</scope>
    <source>
        <strain evidence="2">0120121106</strain>
        <tissue evidence="2">Whole body</tissue>
    </source>
</reference>
<dbReference type="EMBL" id="KQ434869">
    <property type="protein sequence ID" value="KZC09414.1"/>
    <property type="molecule type" value="Genomic_DNA"/>
</dbReference>
<evidence type="ECO:0000313" key="2">
    <source>
        <dbReference type="EMBL" id="KZC09414.1"/>
    </source>
</evidence>